<evidence type="ECO:0000313" key="3">
    <source>
        <dbReference type="EMBL" id="CAF5097127.1"/>
    </source>
</evidence>
<dbReference type="Proteomes" id="UP000676336">
    <property type="component" value="Unassembled WGS sequence"/>
</dbReference>
<dbReference type="PANTHER" id="PTHR43394:SF1">
    <property type="entry name" value="ATP-BINDING CASSETTE SUB-FAMILY B MEMBER 10, MITOCHONDRIAL"/>
    <property type="match status" value="1"/>
</dbReference>
<reference evidence="2" key="1">
    <citation type="submission" date="2021-02" db="EMBL/GenBank/DDBJ databases">
        <authorList>
            <person name="Nowell W R."/>
        </authorList>
    </citation>
    <scope>NUCLEOTIDE SEQUENCE</scope>
</reference>
<dbReference type="GO" id="GO:0005524">
    <property type="term" value="F:ATP binding"/>
    <property type="evidence" value="ECO:0007669"/>
    <property type="project" value="InterPro"/>
</dbReference>
<evidence type="ECO:0000259" key="1">
    <source>
        <dbReference type="Pfam" id="PF00005"/>
    </source>
</evidence>
<dbReference type="EMBL" id="CAJOBJ010252680">
    <property type="protein sequence ID" value="CAF5097127.1"/>
    <property type="molecule type" value="Genomic_DNA"/>
</dbReference>
<dbReference type="GO" id="GO:0005743">
    <property type="term" value="C:mitochondrial inner membrane"/>
    <property type="evidence" value="ECO:0007669"/>
    <property type="project" value="TreeGrafter"/>
</dbReference>
<evidence type="ECO:0000313" key="4">
    <source>
        <dbReference type="Proteomes" id="UP000676336"/>
    </source>
</evidence>
<dbReference type="Gene3D" id="3.40.50.300">
    <property type="entry name" value="P-loop containing nucleotide triphosphate hydrolases"/>
    <property type="match status" value="1"/>
</dbReference>
<gene>
    <name evidence="3" type="ORF">GIL414_LOCUS62531</name>
    <name evidence="2" type="ORF">SMN809_LOCUS60963</name>
</gene>
<dbReference type="InterPro" id="IPR003439">
    <property type="entry name" value="ABC_transporter-like_ATP-bd"/>
</dbReference>
<accession>A0A8S3EU60</accession>
<dbReference type="GO" id="GO:0090374">
    <property type="term" value="P:oligopeptide export from mitochondrion"/>
    <property type="evidence" value="ECO:0007669"/>
    <property type="project" value="TreeGrafter"/>
</dbReference>
<dbReference type="GO" id="GO:0015421">
    <property type="term" value="F:ABC-type oligopeptide transporter activity"/>
    <property type="evidence" value="ECO:0007669"/>
    <property type="project" value="TreeGrafter"/>
</dbReference>
<dbReference type="GO" id="GO:0016887">
    <property type="term" value="F:ATP hydrolysis activity"/>
    <property type="evidence" value="ECO:0007669"/>
    <property type="project" value="InterPro"/>
</dbReference>
<feature type="domain" description="ABC transporter" evidence="1">
    <location>
        <begin position="5"/>
        <end position="35"/>
    </location>
</feature>
<organism evidence="2 4">
    <name type="scientific">Rotaria magnacalcarata</name>
    <dbReference type="NCBI Taxonomy" id="392030"/>
    <lineage>
        <taxon>Eukaryota</taxon>
        <taxon>Metazoa</taxon>
        <taxon>Spiralia</taxon>
        <taxon>Gnathifera</taxon>
        <taxon>Rotifera</taxon>
        <taxon>Eurotatoria</taxon>
        <taxon>Bdelloidea</taxon>
        <taxon>Philodinida</taxon>
        <taxon>Philodinidae</taxon>
        <taxon>Rotaria</taxon>
    </lineage>
</organism>
<comment type="caution">
    <text evidence="2">The sequence shown here is derived from an EMBL/GenBank/DDBJ whole genome shotgun (WGS) entry which is preliminary data.</text>
</comment>
<dbReference type="InterPro" id="IPR027417">
    <property type="entry name" value="P-loop_NTPase"/>
</dbReference>
<protein>
    <recommendedName>
        <fullName evidence="1">ABC transporter domain-containing protein</fullName>
    </recommendedName>
</protein>
<dbReference type="SUPFAM" id="SSF52540">
    <property type="entry name" value="P-loop containing nucleoside triphosphate hydrolases"/>
    <property type="match status" value="1"/>
</dbReference>
<dbReference type="AlphaFoldDB" id="A0A8S3EU60"/>
<sequence>GEQSVQLSGGEKQRIALARALVKKPNLLLLDEPTSALDNAGEKLVQEALDSSCAG</sequence>
<dbReference type="PANTHER" id="PTHR43394">
    <property type="entry name" value="ATP-DEPENDENT PERMEASE MDL1, MITOCHONDRIAL"/>
    <property type="match status" value="1"/>
</dbReference>
<name>A0A8S3EU60_9BILA</name>
<dbReference type="EMBL" id="CAJOBI010241186">
    <property type="protein sequence ID" value="CAF5085390.1"/>
    <property type="molecule type" value="Genomic_DNA"/>
</dbReference>
<proteinExistence type="predicted"/>
<feature type="non-terminal residue" evidence="2">
    <location>
        <position position="1"/>
    </location>
</feature>
<dbReference type="Pfam" id="PF00005">
    <property type="entry name" value="ABC_tran"/>
    <property type="match status" value="1"/>
</dbReference>
<evidence type="ECO:0000313" key="2">
    <source>
        <dbReference type="EMBL" id="CAF5085390.1"/>
    </source>
</evidence>
<dbReference type="Proteomes" id="UP000681720">
    <property type="component" value="Unassembled WGS sequence"/>
</dbReference>
<dbReference type="InterPro" id="IPR039421">
    <property type="entry name" value="Type_1_exporter"/>
</dbReference>